<evidence type="ECO:0000313" key="2">
    <source>
        <dbReference type="Proteomes" id="UP001497525"/>
    </source>
</evidence>
<dbReference type="AlphaFoldDB" id="A0AAV2TDI1"/>
<comment type="caution">
    <text evidence="1">The sequence shown here is derived from an EMBL/GenBank/DDBJ whole genome shotgun (WGS) entry which is preliminary data.</text>
</comment>
<evidence type="ECO:0000313" key="1">
    <source>
        <dbReference type="EMBL" id="CAL5135215.1"/>
    </source>
</evidence>
<accession>A0AAV2TDI1</accession>
<reference evidence="1" key="1">
    <citation type="submission" date="2024-06" db="EMBL/GenBank/DDBJ databases">
        <authorList>
            <person name="Liu X."/>
            <person name="Lenzi L."/>
            <person name="Haldenby T S."/>
            <person name="Uol C."/>
        </authorList>
    </citation>
    <scope>NUCLEOTIDE SEQUENCE</scope>
</reference>
<sequence>MTPDFYFAQINQNRLEFSHSAMAVGDLLQDRGDADRMQFAITISTETRRPVEQSICHCTSDRPGGVFHRGIHERKCKAMEYVVEGDVQITSFVLDYKLTTQYYYYVSSIKQYQIQLRCDKRLSGGY</sequence>
<evidence type="ECO:0008006" key="3">
    <source>
        <dbReference type="Google" id="ProtNLM"/>
    </source>
</evidence>
<protein>
    <recommendedName>
        <fullName evidence="3">ZP domain-containing protein</fullName>
    </recommendedName>
</protein>
<gene>
    <name evidence="1" type="ORF">CDAUBV1_LOCUS9391</name>
</gene>
<dbReference type="Proteomes" id="UP001497525">
    <property type="component" value="Unassembled WGS sequence"/>
</dbReference>
<dbReference type="EMBL" id="CAXLJL010000256">
    <property type="protein sequence ID" value="CAL5135215.1"/>
    <property type="molecule type" value="Genomic_DNA"/>
</dbReference>
<organism evidence="1 2">
    <name type="scientific">Calicophoron daubneyi</name>
    <name type="common">Rumen fluke</name>
    <name type="synonym">Paramphistomum daubneyi</name>
    <dbReference type="NCBI Taxonomy" id="300641"/>
    <lineage>
        <taxon>Eukaryota</taxon>
        <taxon>Metazoa</taxon>
        <taxon>Spiralia</taxon>
        <taxon>Lophotrochozoa</taxon>
        <taxon>Platyhelminthes</taxon>
        <taxon>Trematoda</taxon>
        <taxon>Digenea</taxon>
        <taxon>Plagiorchiida</taxon>
        <taxon>Pronocephalata</taxon>
        <taxon>Paramphistomoidea</taxon>
        <taxon>Paramphistomidae</taxon>
        <taxon>Calicophoron</taxon>
    </lineage>
</organism>
<name>A0AAV2TDI1_CALDB</name>
<proteinExistence type="predicted"/>